<dbReference type="EMBL" id="JARK01001622">
    <property type="protein sequence ID" value="EYB86106.1"/>
    <property type="molecule type" value="Genomic_DNA"/>
</dbReference>
<sequence>MLLLLVIVTLKAVSAVALEPSILPAPPLPVCQLTCANVRCADGTKCVMAEPQDCNGCTQRPYCVQNECDTSCICSRLYRCVLMMSGCCPRKDCRGPIFTIGPPITIGPPVTVRPPKFTIEPPIFTVGPVRPMPMDMVE</sequence>
<feature type="chain" id="PRO_5001486150" description="TIL domain-containing protein" evidence="1">
    <location>
        <begin position="18"/>
        <end position="138"/>
    </location>
</feature>
<evidence type="ECO:0000256" key="1">
    <source>
        <dbReference type="SAM" id="SignalP"/>
    </source>
</evidence>
<gene>
    <name evidence="2" type="primary">Acey_s0286.g1424</name>
    <name evidence="2" type="ORF">Y032_0286g1424</name>
</gene>
<evidence type="ECO:0000313" key="3">
    <source>
        <dbReference type="Proteomes" id="UP000024635"/>
    </source>
</evidence>
<proteinExistence type="predicted"/>
<name>A0A016S6N8_9BILA</name>
<dbReference type="OrthoDB" id="5870228at2759"/>
<dbReference type="AlphaFoldDB" id="A0A016S6N8"/>
<evidence type="ECO:0000313" key="2">
    <source>
        <dbReference type="EMBL" id="EYB86106.1"/>
    </source>
</evidence>
<organism evidence="2 3">
    <name type="scientific">Ancylostoma ceylanicum</name>
    <dbReference type="NCBI Taxonomy" id="53326"/>
    <lineage>
        <taxon>Eukaryota</taxon>
        <taxon>Metazoa</taxon>
        <taxon>Ecdysozoa</taxon>
        <taxon>Nematoda</taxon>
        <taxon>Chromadorea</taxon>
        <taxon>Rhabditida</taxon>
        <taxon>Rhabditina</taxon>
        <taxon>Rhabditomorpha</taxon>
        <taxon>Strongyloidea</taxon>
        <taxon>Ancylostomatidae</taxon>
        <taxon>Ancylostomatinae</taxon>
        <taxon>Ancylostoma</taxon>
    </lineage>
</organism>
<comment type="caution">
    <text evidence="2">The sequence shown here is derived from an EMBL/GenBank/DDBJ whole genome shotgun (WGS) entry which is preliminary data.</text>
</comment>
<dbReference type="Proteomes" id="UP000024635">
    <property type="component" value="Unassembled WGS sequence"/>
</dbReference>
<reference evidence="3" key="1">
    <citation type="journal article" date="2015" name="Nat. Genet.">
        <title>The genome and transcriptome of the zoonotic hookworm Ancylostoma ceylanicum identify infection-specific gene families.</title>
        <authorList>
            <person name="Schwarz E.M."/>
            <person name="Hu Y."/>
            <person name="Antoshechkin I."/>
            <person name="Miller M.M."/>
            <person name="Sternberg P.W."/>
            <person name="Aroian R.V."/>
        </authorList>
    </citation>
    <scope>NUCLEOTIDE SEQUENCE</scope>
    <source>
        <strain evidence="3">HY135</strain>
    </source>
</reference>
<keyword evidence="3" id="KW-1185">Reference proteome</keyword>
<accession>A0A016S6N8</accession>
<protein>
    <recommendedName>
        <fullName evidence="4">TIL domain-containing protein</fullName>
    </recommendedName>
</protein>
<evidence type="ECO:0008006" key="4">
    <source>
        <dbReference type="Google" id="ProtNLM"/>
    </source>
</evidence>
<keyword evidence="1" id="KW-0732">Signal</keyword>
<feature type="signal peptide" evidence="1">
    <location>
        <begin position="1"/>
        <end position="17"/>
    </location>
</feature>